<dbReference type="Proteomes" id="UP001595384">
    <property type="component" value="Unassembled WGS sequence"/>
</dbReference>
<evidence type="ECO:0008006" key="4">
    <source>
        <dbReference type="Google" id="ProtNLM"/>
    </source>
</evidence>
<accession>A0ABV7C7K1</accession>
<keyword evidence="3" id="KW-1185">Reference proteome</keyword>
<evidence type="ECO:0000313" key="3">
    <source>
        <dbReference type="Proteomes" id="UP001595384"/>
    </source>
</evidence>
<feature type="transmembrane region" description="Helical" evidence="1">
    <location>
        <begin position="37"/>
        <end position="55"/>
    </location>
</feature>
<keyword evidence="1" id="KW-1133">Transmembrane helix</keyword>
<keyword evidence="1" id="KW-0812">Transmembrane</keyword>
<comment type="caution">
    <text evidence="2">The sequence shown here is derived from an EMBL/GenBank/DDBJ whole genome shotgun (WGS) entry which is preliminary data.</text>
</comment>
<keyword evidence="1" id="KW-0472">Membrane</keyword>
<organism evidence="2 3">
    <name type="scientific">Vibrio zhugei</name>
    <dbReference type="NCBI Taxonomy" id="2479546"/>
    <lineage>
        <taxon>Bacteria</taxon>
        <taxon>Pseudomonadati</taxon>
        <taxon>Pseudomonadota</taxon>
        <taxon>Gammaproteobacteria</taxon>
        <taxon>Vibrionales</taxon>
        <taxon>Vibrionaceae</taxon>
        <taxon>Vibrio</taxon>
    </lineage>
</organism>
<evidence type="ECO:0000256" key="1">
    <source>
        <dbReference type="SAM" id="Phobius"/>
    </source>
</evidence>
<gene>
    <name evidence="2" type="ORF">ACFODT_09315</name>
</gene>
<name>A0ABV7C7K1_9VIBR</name>
<reference evidence="3" key="1">
    <citation type="journal article" date="2019" name="Int. J. Syst. Evol. Microbiol.">
        <title>The Global Catalogue of Microorganisms (GCM) 10K type strain sequencing project: providing services to taxonomists for standard genome sequencing and annotation.</title>
        <authorList>
            <consortium name="The Broad Institute Genomics Platform"/>
            <consortium name="The Broad Institute Genome Sequencing Center for Infectious Disease"/>
            <person name="Wu L."/>
            <person name="Ma J."/>
        </authorList>
    </citation>
    <scope>NUCLEOTIDE SEQUENCE [LARGE SCALE GENOMIC DNA]</scope>
    <source>
        <strain evidence="3">KCTC 62784</strain>
    </source>
</reference>
<dbReference type="RefSeq" id="WP_123016078.1">
    <property type="nucleotide sequence ID" value="NZ_AP024911.1"/>
</dbReference>
<protein>
    <recommendedName>
        <fullName evidence="4">DUF3955 domain-containing protein</fullName>
    </recommendedName>
</protein>
<evidence type="ECO:0000313" key="2">
    <source>
        <dbReference type="EMBL" id="MFC3024025.1"/>
    </source>
</evidence>
<feature type="transmembrane region" description="Helical" evidence="1">
    <location>
        <begin position="7"/>
        <end position="25"/>
    </location>
</feature>
<dbReference type="EMBL" id="JBHRSE010000060">
    <property type="protein sequence ID" value="MFC3024025.1"/>
    <property type="molecule type" value="Genomic_DNA"/>
</dbReference>
<proteinExistence type="predicted"/>
<sequence>MSRFIRFLQWAVLIIFGGILTYDFLFSGLNIFQNKYVVISTVLALMLELALWVIYKLTEDD</sequence>